<evidence type="ECO:0000259" key="14">
    <source>
        <dbReference type="Pfam" id="PF02823"/>
    </source>
</evidence>
<keyword evidence="10" id="KW-0375">Hydrogen ion transport</keyword>
<name>A0A7J0BFM4_9BACT</name>
<dbReference type="NCBIfam" id="NF009980">
    <property type="entry name" value="PRK13446.1"/>
    <property type="match status" value="1"/>
</dbReference>
<evidence type="ECO:0000256" key="5">
    <source>
        <dbReference type="ARBA" id="ARBA00022448"/>
    </source>
</evidence>
<evidence type="ECO:0000256" key="4">
    <source>
        <dbReference type="ARBA" id="ARBA00011648"/>
    </source>
</evidence>
<dbReference type="NCBIfam" id="NF001846">
    <property type="entry name" value="PRK00571.1-3"/>
    <property type="match status" value="1"/>
</dbReference>
<dbReference type="InterPro" id="IPR001469">
    <property type="entry name" value="ATP_synth_F1_dsu/esu"/>
</dbReference>
<dbReference type="GO" id="GO:0045259">
    <property type="term" value="C:proton-transporting ATP synthase complex"/>
    <property type="evidence" value="ECO:0007669"/>
    <property type="project" value="UniProtKB-KW"/>
</dbReference>
<evidence type="ECO:0000256" key="12">
    <source>
        <dbReference type="SAM" id="Coils"/>
    </source>
</evidence>
<dbReference type="InterPro" id="IPR020547">
    <property type="entry name" value="ATP_synth_F1_esu_C"/>
</dbReference>
<dbReference type="Pfam" id="PF00401">
    <property type="entry name" value="ATP-synt_DE"/>
    <property type="match status" value="1"/>
</dbReference>
<keyword evidence="8 10" id="KW-0139">CF(1)</keyword>
<comment type="caution">
    <text evidence="15">The sequence shown here is derived from an EMBL/GenBank/DDBJ whole genome shotgun (WGS) entry which is preliminary data.</text>
</comment>
<keyword evidence="7 10" id="KW-0472">Membrane</keyword>
<dbReference type="RefSeq" id="WP_174403661.1">
    <property type="nucleotide sequence ID" value="NZ_BLVO01000004.1"/>
</dbReference>
<evidence type="ECO:0000256" key="2">
    <source>
        <dbReference type="ARBA" id="ARBA00004202"/>
    </source>
</evidence>
<keyword evidence="9 10" id="KW-0066">ATP synthesis</keyword>
<proteinExistence type="inferred from homology"/>
<dbReference type="PANTHER" id="PTHR13822">
    <property type="entry name" value="ATP SYNTHASE DELTA/EPSILON CHAIN"/>
    <property type="match status" value="1"/>
</dbReference>
<keyword evidence="12" id="KW-0175">Coiled coil</keyword>
<evidence type="ECO:0000259" key="13">
    <source>
        <dbReference type="Pfam" id="PF00401"/>
    </source>
</evidence>
<dbReference type="SUPFAM" id="SSF51344">
    <property type="entry name" value="Epsilon subunit of F1F0-ATP synthase N-terminal domain"/>
    <property type="match status" value="1"/>
</dbReference>
<dbReference type="GO" id="GO:0005524">
    <property type="term" value="F:ATP binding"/>
    <property type="evidence" value="ECO:0007669"/>
    <property type="project" value="UniProtKB-UniRule"/>
</dbReference>
<dbReference type="SUPFAM" id="SSF46604">
    <property type="entry name" value="Epsilon subunit of F1F0-ATP synthase C-terminal domain"/>
    <property type="match status" value="1"/>
</dbReference>
<evidence type="ECO:0000256" key="11">
    <source>
        <dbReference type="RuleBase" id="RU003656"/>
    </source>
</evidence>
<evidence type="ECO:0000256" key="9">
    <source>
        <dbReference type="ARBA" id="ARBA00023310"/>
    </source>
</evidence>
<keyword evidence="16" id="KW-1185">Reference proteome</keyword>
<keyword evidence="6 10" id="KW-0406">Ion transport</keyword>
<dbReference type="InterPro" id="IPR036771">
    <property type="entry name" value="ATPsynth_dsu/esu_N"/>
</dbReference>
<feature type="coiled-coil region" evidence="12">
    <location>
        <begin position="91"/>
        <end position="118"/>
    </location>
</feature>
<dbReference type="Pfam" id="PF02823">
    <property type="entry name" value="ATP-synt_DE_N"/>
    <property type="match status" value="1"/>
</dbReference>
<evidence type="ECO:0000313" key="16">
    <source>
        <dbReference type="Proteomes" id="UP000503840"/>
    </source>
</evidence>
<evidence type="ECO:0000256" key="3">
    <source>
        <dbReference type="ARBA" id="ARBA00005712"/>
    </source>
</evidence>
<feature type="domain" description="ATP synthase epsilon subunit C-terminal" evidence="13">
    <location>
        <begin position="87"/>
        <end position="131"/>
    </location>
</feature>
<dbReference type="HAMAP" id="MF_00530">
    <property type="entry name" value="ATP_synth_epsil_bac"/>
    <property type="match status" value="1"/>
</dbReference>
<gene>
    <name evidence="10 15" type="primary">atpC</name>
    <name evidence="15" type="ORF">DSM101010T_03400</name>
</gene>
<feature type="domain" description="ATP synthase F1 complex delta/epsilon subunit N-terminal" evidence="14">
    <location>
        <begin position="5"/>
        <end position="83"/>
    </location>
</feature>
<keyword evidence="5 10" id="KW-0813">Transport</keyword>
<evidence type="ECO:0000313" key="15">
    <source>
        <dbReference type="EMBL" id="GFM31975.1"/>
    </source>
</evidence>
<dbReference type="GO" id="GO:0046933">
    <property type="term" value="F:proton-transporting ATP synthase activity, rotational mechanism"/>
    <property type="evidence" value="ECO:0007669"/>
    <property type="project" value="UniProtKB-UniRule"/>
</dbReference>
<dbReference type="GO" id="GO:0005886">
    <property type="term" value="C:plasma membrane"/>
    <property type="evidence" value="ECO:0007669"/>
    <property type="project" value="UniProtKB-SubCell"/>
</dbReference>
<dbReference type="InterPro" id="IPR036794">
    <property type="entry name" value="ATP_F1_dsu/esu_C_sf"/>
</dbReference>
<dbReference type="CDD" id="cd12152">
    <property type="entry name" value="F1-ATPase_delta"/>
    <property type="match status" value="1"/>
</dbReference>
<keyword evidence="10" id="KW-1003">Cell membrane</keyword>
<dbReference type="EMBL" id="BLVO01000004">
    <property type="protein sequence ID" value="GFM31975.1"/>
    <property type="molecule type" value="Genomic_DNA"/>
</dbReference>
<sequence length="133" mass="14622">MDKSLHLEIVTPDKVVLSEAVDYVGAPGFEGEFGILPNHIPFLAALRIGVLHYKAAGKTREVFVSGGFAEISDNKVSILAESAERAEDIDVERASKAKDRAEARIAQERDRIDYTRAQAALQRALQRMSAARK</sequence>
<protein>
    <recommendedName>
        <fullName evidence="10">ATP synthase epsilon chain</fullName>
    </recommendedName>
    <alternativeName>
        <fullName evidence="10">ATP synthase F1 sector epsilon subunit</fullName>
    </alternativeName>
    <alternativeName>
        <fullName evidence="10">F-ATPase epsilon subunit</fullName>
    </alternativeName>
</protein>
<comment type="subcellular location">
    <subcellularLocation>
        <location evidence="2 10">Cell membrane</location>
        <topology evidence="2 10">Peripheral membrane protein</topology>
    </subcellularLocation>
</comment>
<dbReference type="NCBIfam" id="TIGR01216">
    <property type="entry name" value="ATP_synt_epsi"/>
    <property type="match status" value="1"/>
</dbReference>
<dbReference type="PANTHER" id="PTHR13822:SF10">
    <property type="entry name" value="ATP SYNTHASE EPSILON CHAIN, CHLOROPLASTIC"/>
    <property type="match status" value="1"/>
</dbReference>
<dbReference type="InterPro" id="IPR020546">
    <property type="entry name" value="ATP_synth_F1_dsu/esu_N"/>
</dbReference>
<dbReference type="Gene3D" id="1.20.5.440">
    <property type="entry name" value="ATP synthase delta/epsilon subunit, C-terminal domain"/>
    <property type="match status" value="1"/>
</dbReference>
<accession>A0A7J0BFM4</accession>
<evidence type="ECO:0000256" key="7">
    <source>
        <dbReference type="ARBA" id="ARBA00023136"/>
    </source>
</evidence>
<comment type="similarity">
    <text evidence="3 10 11">Belongs to the ATPase epsilon chain family.</text>
</comment>
<dbReference type="Gene3D" id="2.60.15.10">
    <property type="entry name" value="F0F1 ATP synthase delta/epsilon subunit, N-terminal"/>
    <property type="match status" value="1"/>
</dbReference>
<reference evidence="15 16" key="1">
    <citation type="submission" date="2020-05" db="EMBL/GenBank/DDBJ databases">
        <title>Draft genome sequence of Desulfovibrio sp. strain HN2T.</title>
        <authorList>
            <person name="Ueno A."/>
            <person name="Tamazawa S."/>
            <person name="Tamamura S."/>
            <person name="Murakami T."/>
            <person name="Kiyama T."/>
            <person name="Inomata H."/>
            <person name="Amano Y."/>
            <person name="Miyakawa K."/>
            <person name="Tamaki H."/>
            <person name="Naganuma T."/>
            <person name="Kaneko K."/>
        </authorList>
    </citation>
    <scope>NUCLEOTIDE SEQUENCE [LARGE SCALE GENOMIC DNA]</scope>
    <source>
        <strain evidence="15 16">HN2</strain>
    </source>
</reference>
<evidence type="ECO:0000256" key="1">
    <source>
        <dbReference type="ARBA" id="ARBA00003543"/>
    </source>
</evidence>
<evidence type="ECO:0000256" key="6">
    <source>
        <dbReference type="ARBA" id="ARBA00023065"/>
    </source>
</evidence>
<organism evidence="15 16">
    <name type="scientific">Desulfovibrio subterraneus</name>
    <dbReference type="NCBI Taxonomy" id="2718620"/>
    <lineage>
        <taxon>Bacteria</taxon>
        <taxon>Pseudomonadati</taxon>
        <taxon>Thermodesulfobacteriota</taxon>
        <taxon>Desulfovibrionia</taxon>
        <taxon>Desulfovibrionales</taxon>
        <taxon>Desulfovibrionaceae</taxon>
        <taxon>Desulfovibrio</taxon>
    </lineage>
</organism>
<dbReference type="Proteomes" id="UP000503840">
    <property type="component" value="Unassembled WGS sequence"/>
</dbReference>
<dbReference type="AlphaFoldDB" id="A0A7J0BFM4"/>
<evidence type="ECO:0000256" key="10">
    <source>
        <dbReference type="HAMAP-Rule" id="MF_00530"/>
    </source>
</evidence>
<comment type="function">
    <text evidence="1 10">Produces ATP from ADP in the presence of a proton gradient across the membrane.</text>
</comment>
<comment type="subunit">
    <text evidence="4 10 11">F-type ATPases have 2 components, CF(1) - the catalytic core - and CF(0) - the membrane proton channel. CF(1) has five subunits: alpha(3), beta(3), gamma(1), delta(1), epsilon(1). CF(0) has three main subunits: a, b and c.</text>
</comment>
<evidence type="ECO:0000256" key="8">
    <source>
        <dbReference type="ARBA" id="ARBA00023196"/>
    </source>
</evidence>